<dbReference type="EMBL" id="JACHYB010000001">
    <property type="protein sequence ID" value="MBB3186999.1"/>
    <property type="molecule type" value="Genomic_DNA"/>
</dbReference>
<feature type="chain" id="PRO_5031116462" description="Acetyl xylan esterase domain-containing protein" evidence="1">
    <location>
        <begin position="21"/>
        <end position="466"/>
    </location>
</feature>
<dbReference type="Pfam" id="PF05448">
    <property type="entry name" value="AXE1"/>
    <property type="match status" value="1"/>
</dbReference>
<evidence type="ECO:0000313" key="3">
    <source>
        <dbReference type="EMBL" id="MBB3186999.1"/>
    </source>
</evidence>
<dbReference type="Gene3D" id="3.40.50.1820">
    <property type="entry name" value="alpha/beta hydrolase"/>
    <property type="match status" value="1"/>
</dbReference>
<feature type="domain" description="Acetyl xylan esterase" evidence="2">
    <location>
        <begin position="257"/>
        <end position="313"/>
    </location>
</feature>
<dbReference type="RefSeq" id="WP_246392314.1">
    <property type="nucleotide sequence ID" value="NZ_JACHYB010000001.1"/>
</dbReference>
<evidence type="ECO:0000259" key="2">
    <source>
        <dbReference type="Pfam" id="PF05448"/>
    </source>
</evidence>
<comment type="caution">
    <text evidence="3">The sequence shown here is derived from an EMBL/GenBank/DDBJ whole genome shotgun (WGS) entry which is preliminary data.</text>
</comment>
<dbReference type="PANTHER" id="PTHR22946">
    <property type="entry name" value="DIENELACTONE HYDROLASE DOMAIN-CONTAINING PROTEIN-RELATED"/>
    <property type="match status" value="1"/>
</dbReference>
<dbReference type="Proteomes" id="UP000544222">
    <property type="component" value="Unassembled WGS sequence"/>
</dbReference>
<sequence length="466" mass="52442">MMKKILLTLFVVVLTGQVFAQTSDDDYTRPLVDVLKKIETEFHVQIKYDSKLIAGKQLKYADWRIQPWSVTKSLQAVLAPFDYTYVMDHGMYKIKPFDYTRMSDAEGKEFIDYLETLYNNKSSWEKRKDELKSCMWQVLKLPVLLSHQPKARVILTPKRKYDGYTVENFALETLPGLYVCGSIYMPSKIKGKCPVMLNPNGHFADGRYRTDEQIRCAMEARMGIIAADWDLFAWGESRLQFNSALHRTSVAGSIQILNAISVLNYLLSLKDVDTTRVGITGGSNGGGTSIMISALDNRITLSIPVVMLTSHFAGGCPCESGLPLQLCGNRTNYAEIAAMFAPKPQLVVSDGHDWTSTVPTLEFPFLQRTYGFYNAVNEVKNVHFPNEGHDYGPSKRKAMYEFTAAHWGLDINRMKDKAGNFDENTVTIEKDPQMYAFGPNGENLPANAIKGKAALTAMLTKIGYYK</sequence>
<dbReference type="InterPro" id="IPR029058">
    <property type="entry name" value="AB_hydrolase_fold"/>
</dbReference>
<reference evidence="3 4" key="1">
    <citation type="submission" date="2020-08" db="EMBL/GenBank/DDBJ databases">
        <title>Genomic Encyclopedia of Type Strains, Phase IV (KMG-IV): sequencing the most valuable type-strain genomes for metagenomic binning, comparative biology and taxonomic classification.</title>
        <authorList>
            <person name="Goeker M."/>
        </authorList>
    </citation>
    <scope>NUCLEOTIDE SEQUENCE [LARGE SCALE GENOMIC DNA]</scope>
    <source>
        <strain evidence="3 4">DSM 27471</strain>
    </source>
</reference>
<organism evidence="3 4">
    <name type="scientific">Microbacter margulisiae</name>
    <dbReference type="NCBI Taxonomy" id="1350067"/>
    <lineage>
        <taxon>Bacteria</taxon>
        <taxon>Pseudomonadati</taxon>
        <taxon>Bacteroidota</taxon>
        <taxon>Bacteroidia</taxon>
        <taxon>Bacteroidales</taxon>
        <taxon>Porphyromonadaceae</taxon>
        <taxon>Microbacter</taxon>
    </lineage>
</organism>
<name>A0A7W5DR40_9PORP</name>
<dbReference type="InterPro" id="IPR050261">
    <property type="entry name" value="FrsA_esterase"/>
</dbReference>
<dbReference type="SUPFAM" id="SSF53474">
    <property type="entry name" value="alpha/beta-Hydrolases"/>
    <property type="match status" value="1"/>
</dbReference>
<feature type="signal peptide" evidence="1">
    <location>
        <begin position="1"/>
        <end position="20"/>
    </location>
</feature>
<dbReference type="AlphaFoldDB" id="A0A7W5DR40"/>
<dbReference type="InterPro" id="IPR008391">
    <property type="entry name" value="AXE1_dom"/>
</dbReference>
<dbReference type="PANTHER" id="PTHR22946:SF8">
    <property type="entry name" value="ACETYL XYLAN ESTERASE DOMAIN-CONTAINING PROTEIN"/>
    <property type="match status" value="1"/>
</dbReference>
<keyword evidence="4" id="KW-1185">Reference proteome</keyword>
<protein>
    <recommendedName>
        <fullName evidence="2">Acetyl xylan esterase domain-containing protein</fullName>
    </recommendedName>
</protein>
<gene>
    <name evidence="3" type="ORF">FHX64_001162</name>
</gene>
<keyword evidence="1" id="KW-0732">Signal</keyword>
<evidence type="ECO:0000313" key="4">
    <source>
        <dbReference type="Proteomes" id="UP000544222"/>
    </source>
</evidence>
<evidence type="ECO:0000256" key="1">
    <source>
        <dbReference type="SAM" id="SignalP"/>
    </source>
</evidence>
<accession>A0A7W5DR40</accession>
<proteinExistence type="predicted"/>